<accession>A0A6G1WUA2</accession>
<protein>
    <submittedName>
        <fullName evidence="1">Uncharacterized protein</fullName>
    </submittedName>
</protein>
<dbReference type="EMBL" id="WISB01000198">
    <property type="protein sequence ID" value="MQW73251.1"/>
    <property type="molecule type" value="Genomic_DNA"/>
</dbReference>
<dbReference type="AlphaFoldDB" id="A0A6G1WUA2"/>
<dbReference type="OMA" id="ECEQELM"/>
<proteinExistence type="predicted"/>
<comment type="caution">
    <text evidence="1">The sequence shown here is derived from an EMBL/GenBank/DDBJ whole genome shotgun (WGS) entry which is preliminary data.</text>
</comment>
<organism evidence="1">
    <name type="scientific">Sinorhizobium medicae</name>
    <dbReference type="NCBI Taxonomy" id="110321"/>
    <lineage>
        <taxon>Bacteria</taxon>
        <taxon>Pseudomonadati</taxon>
        <taxon>Pseudomonadota</taxon>
        <taxon>Alphaproteobacteria</taxon>
        <taxon>Hyphomicrobiales</taxon>
        <taxon>Rhizobiaceae</taxon>
        <taxon>Sinorhizobium/Ensifer group</taxon>
        <taxon>Sinorhizobium</taxon>
    </lineage>
</organism>
<evidence type="ECO:0000313" key="1">
    <source>
        <dbReference type="EMBL" id="MQW73251.1"/>
    </source>
</evidence>
<reference evidence="1" key="1">
    <citation type="journal article" date="2013" name="Genome Biol.">
        <title>Comparative genomics of the core and accessory genomes of 48 Sinorhizobium strains comprising five genospecies.</title>
        <authorList>
            <person name="Sugawara M."/>
            <person name="Epstein B."/>
            <person name="Badgley B.D."/>
            <person name="Unno T."/>
            <person name="Xu L."/>
            <person name="Reese J."/>
            <person name="Gyaneshwar P."/>
            <person name="Denny R."/>
            <person name="Mudge J."/>
            <person name="Bharti A.K."/>
            <person name="Farmer A.D."/>
            <person name="May G.D."/>
            <person name="Woodward J.E."/>
            <person name="Medigue C."/>
            <person name="Vallenet D."/>
            <person name="Lajus A."/>
            <person name="Rouy Z."/>
            <person name="Martinez-Vaz B."/>
            <person name="Tiffin P."/>
            <person name="Young N.D."/>
            <person name="Sadowsky M.J."/>
        </authorList>
    </citation>
    <scope>NUCLEOTIDE SEQUENCE</scope>
    <source>
        <strain evidence="1">M1</strain>
    </source>
</reference>
<gene>
    <name evidence="1" type="ORF">GHJ91_30350</name>
</gene>
<sequence>MAGPVVAMWLECEQELMDYRNMVRDEGEMAMVVPRSRRGASAKSSLRRRVGNVGTVDQAPRHCFRTERRLHREMLSCGVPACSSSHHREILAEAMNLWASIALV</sequence>
<name>A0A6G1WUA2_9HYPH</name>